<comment type="caution">
    <text evidence="2">The sequence shown here is derived from an EMBL/GenBank/DDBJ whole genome shotgun (WGS) entry which is preliminary data.</text>
</comment>
<evidence type="ECO:0000313" key="3">
    <source>
        <dbReference type="Proteomes" id="UP001215598"/>
    </source>
</evidence>
<accession>A0AAD7JTT4</accession>
<feature type="compositionally biased region" description="Basic and acidic residues" evidence="1">
    <location>
        <begin position="488"/>
        <end position="498"/>
    </location>
</feature>
<sequence>MAKIRDIFGGEVHLFHVLNEAQAPAASFPSAFCTGGQLHPILPEILRAWQAHTVDSFEVSFVISATRIPKEMFDYEGNKSSRHRWTSNTGGFDQSTQRRYIESFLPPSIMRARHRFTSGPVTMLLLNGFLPADPILDDYFCNFASIQPCDSDTDMYWITSVLKTVSDGRFTTMDFSLLALHSSIKENIRTVLFRYLMTDNHPPPFGHDGIEMVTNGFGRFIGAETNQVRVDEPLILVGAANWLLGCSKGDDPPSYTYYSILQRDPPNGETLAKCVAYYLTLLTKKRPLREISSFPADSCPKWANQNARLVTLHATPTGVDIFSRNFTTLATVTDSMAETVSWLQHEKPTPFCLPRTSSPDLIFILRLENGDLIWVFLRVAVTKDSYLNESVLKSMLLGLQDDNLLGEEANQQLRDNAKDALKGLPNLSSHLGRFGVLRVIASFPGHPRIGRLPTARRSHAASLNMGLFGTIHQSIPAIDMVNTLAASRKYDSDDGEQRKKAKRPRSHAPEPKKIVTRSTTKKR</sequence>
<organism evidence="2 3">
    <name type="scientific">Mycena metata</name>
    <dbReference type="NCBI Taxonomy" id="1033252"/>
    <lineage>
        <taxon>Eukaryota</taxon>
        <taxon>Fungi</taxon>
        <taxon>Dikarya</taxon>
        <taxon>Basidiomycota</taxon>
        <taxon>Agaricomycotina</taxon>
        <taxon>Agaricomycetes</taxon>
        <taxon>Agaricomycetidae</taxon>
        <taxon>Agaricales</taxon>
        <taxon>Marasmiineae</taxon>
        <taxon>Mycenaceae</taxon>
        <taxon>Mycena</taxon>
    </lineage>
</organism>
<name>A0AAD7JTT4_9AGAR</name>
<dbReference type="EMBL" id="JARKIB010000017">
    <property type="protein sequence ID" value="KAJ7770113.1"/>
    <property type="molecule type" value="Genomic_DNA"/>
</dbReference>
<dbReference type="AlphaFoldDB" id="A0AAD7JTT4"/>
<dbReference type="Proteomes" id="UP001215598">
    <property type="component" value="Unassembled WGS sequence"/>
</dbReference>
<proteinExistence type="predicted"/>
<evidence type="ECO:0000313" key="2">
    <source>
        <dbReference type="EMBL" id="KAJ7770113.1"/>
    </source>
</evidence>
<protein>
    <submittedName>
        <fullName evidence="2">Uncharacterized protein</fullName>
    </submittedName>
</protein>
<feature type="region of interest" description="Disordered" evidence="1">
    <location>
        <begin position="488"/>
        <end position="523"/>
    </location>
</feature>
<gene>
    <name evidence="2" type="ORF">B0H16DRAFT_1517304</name>
</gene>
<reference evidence="2" key="1">
    <citation type="submission" date="2023-03" db="EMBL/GenBank/DDBJ databases">
        <title>Massive genome expansion in bonnet fungi (Mycena s.s.) driven by repeated elements and novel gene families across ecological guilds.</title>
        <authorList>
            <consortium name="Lawrence Berkeley National Laboratory"/>
            <person name="Harder C.B."/>
            <person name="Miyauchi S."/>
            <person name="Viragh M."/>
            <person name="Kuo A."/>
            <person name="Thoen E."/>
            <person name="Andreopoulos B."/>
            <person name="Lu D."/>
            <person name="Skrede I."/>
            <person name="Drula E."/>
            <person name="Henrissat B."/>
            <person name="Morin E."/>
            <person name="Kohler A."/>
            <person name="Barry K."/>
            <person name="LaButti K."/>
            <person name="Morin E."/>
            <person name="Salamov A."/>
            <person name="Lipzen A."/>
            <person name="Mereny Z."/>
            <person name="Hegedus B."/>
            <person name="Baldrian P."/>
            <person name="Stursova M."/>
            <person name="Weitz H."/>
            <person name="Taylor A."/>
            <person name="Grigoriev I.V."/>
            <person name="Nagy L.G."/>
            <person name="Martin F."/>
            <person name="Kauserud H."/>
        </authorList>
    </citation>
    <scope>NUCLEOTIDE SEQUENCE</scope>
    <source>
        <strain evidence="2">CBHHK182m</strain>
    </source>
</reference>
<keyword evidence="3" id="KW-1185">Reference proteome</keyword>
<evidence type="ECO:0000256" key="1">
    <source>
        <dbReference type="SAM" id="MobiDB-lite"/>
    </source>
</evidence>